<evidence type="ECO:0000313" key="2">
    <source>
        <dbReference type="Proteomes" id="UP000191518"/>
    </source>
</evidence>
<dbReference type="AlphaFoldDB" id="A0A1V6RWM8"/>
<name>A0A1V6RWM8_9EURO</name>
<comment type="caution">
    <text evidence="1">The sequence shown here is derived from an EMBL/GenBank/DDBJ whole genome shotgun (WGS) entry which is preliminary data.</text>
</comment>
<keyword evidence="2" id="KW-1185">Reference proteome</keyword>
<organism evidence="1 2">
    <name type="scientific">Penicillium vulpinum</name>
    <dbReference type="NCBI Taxonomy" id="29845"/>
    <lineage>
        <taxon>Eukaryota</taxon>
        <taxon>Fungi</taxon>
        <taxon>Dikarya</taxon>
        <taxon>Ascomycota</taxon>
        <taxon>Pezizomycotina</taxon>
        <taxon>Eurotiomycetes</taxon>
        <taxon>Eurotiomycetidae</taxon>
        <taxon>Eurotiales</taxon>
        <taxon>Aspergillaceae</taxon>
        <taxon>Penicillium</taxon>
    </lineage>
</organism>
<gene>
    <name evidence="1" type="ORF">PENVUL_c019G00252</name>
</gene>
<accession>A0A1V6RWM8</accession>
<dbReference type="OrthoDB" id="4225164at2759"/>
<dbReference type="Proteomes" id="UP000191518">
    <property type="component" value="Unassembled WGS sequence"/>
</dbReference>
<reference evidence="2" key="1">
    <citation type="journal article" date="2017" name="Nat. Microbiol.">
        <title>Global analysis of biosynthetic gene clusters reveals vast potential of secondary metabolite production in Penicillium species.</title>
        <authorList>
            <person name="Nielsen J.C."/>
            <person name="Grijseels S."/>
            <person name="Prigent S."/>
            <person name="Ji B."/>
            <person name="Dainat J."/>
            <person name="Nielsen K.F."/>
            <person name="Frisvad J.C."/>
            <person name="Workman M."/>
            <person name="Nielsen J."/>
        </authorList>
    </citation>
    <scope>NUCLEOTIDE SEQUENCE [LARGE SCALE GENOMIC DNA]</scope>
    <source>
        <strain evidence="2">IBT 29486</strain>
    </source>
</reference>
<evidence type="ECO:0000313" key="1">
    <source>
        <dbReference type="EMBL" id="OQE06172.1"/>
    </source>
</evidence>
<dbReference type="EMBL" id="MDYP01000019">
    <property type="protein sequence ID" value="OQE06172.1"/>
    <property type="molecule type" value="Genomic_DNA"/>
</dbReference>
<proteinExistence type="predicted"/>
<protein>
    <submittedName>
        <fullName evidence="1">Uncharacterized protein</fullName>
    </submittedName>
</protein>
<sequence>MKITPQPATVHEVDRYGNPVLHSDVSATRNRVAKRKPTSYSLNKAQRRLRKSQDCIQGECTRRGSLGEMVKAFGQNPTFPMTIFTSSWDTDSEHPKVYVEQQVYQGMYNGIIVHELAFGGKIQVGKEYVFQDCGDEDRILGKLDLRLRVVSLEQESFNNYVQSHTTYYGYDIKDYFYLDGGSISKESPHTTGREMNHAPYKISLNAKDLQILLRAK</sequence>